<gene>
    <name evidence="1" type="ORF">Cop2CBH44_27620</name>
</gene>
<dbReference type="EMBL" id="AP023322">
    <property type="protein sequence ID" value="BCI64409.1"/>
    <property type="molecule type" value="Genomic_DNA"/>
</dbReference>
<organism evidence="1 2">
    <name type="scientific">Coprobacter secundus subsp. similis</name>
    <dbReference type="NCBI Taxonomy" id="2751153"/>
    <lineage>
        <taxon>Bacteria</taxon>
        <taxon>Pseudomonadati</taxon>
        <taxon>Bacteroidota</taxon>
        <taxon>Bacteroidia</taxon>
        <taxon>Bacteroidales</taxon>
        <taxon>Barnesiellaceae</taxon>
        <taxon>Coprobacter</taxon>
    </lineage>
</organism>
<protein>
    <submittedName>
        <fullName evidence="1">Tat pathway signal sequence</fullName>
    </submittedName>
</protein>
<evidence type="ECO:0000313" key="1">
    <source>
        <dbReference type="EMBL" id="BCI64409.1"/>
    </source>
</evidence>
<sequence length="546" mass="62184">MDRRKFIKSTGWSVMGLAMSGTLLSACNPKNREKTKAAAKIDPNGLKVFWGDIHNHCNITYGHGDMRLAFEAAKQQLDFVAVTPHAMWPDIPGKNDPRLAWVIDYHVGAFKRLREGGYEKYLKMTEEYNQEGKFLTFPSYECHSMEHGDHVVLSYEQNFPLVECTSVEDLKKKLKDKKVFVTPHHMGYEKGYRGYNWDCFTEGDQTPFVEIFSRHGLAESDQGDFNYLHDMGPRSYEGSALCGLERGFKFGFIGSTDQHAGYPGSFSDGRIGVLAKSLNRDDIWEAMKNRHVYCATGDKIYIDFRINDAIMGDVIRGNNRNIYLNVESANYIDYIDLVKNGECIARLNGPMQTIVPAEDTIRAKVKIEFGWNREEEPVRWDGFIDISDGKINVATPCFRGAAYTSPQADKVGHEDETKVNKILNTTDKRVDVEMYSTKNPNTMTPAMQAINLDVTMPKNGKIRVSVNGKEFSYTLAELLAGSKSHFMRGWLSEAVLFNRAAPENAFMIEHVMSDNQPARDTDYYYVRVRQRDGQWAFSTPIWVERV</sequence>
<dbReference type="Gene3D" id="3.20.20.140">
    <property type="entry name" value="Metal-dependent hydrolases"/>
    <property type="match status" value="1"/>
</dbReference>
<dbReference type="AlphaFoldDB" id="A0A7G1HXI7"/>
<dbReference type="SUPFAM" id="SSF89550">
    <property type="entry name" value="PHP domain-like"/>
    <property type="match status" value="1"/>
</dbReference>
<name>A0A7G1HXI7_9BACT</name>
<keyword evidence="2" id="KW-1185">Reference proteome</keyword>
<dbReference type="RefSeq" id="WP_021931844.1">
    <property type="nucleotide sequence ID" value="NZ_AP023322.1"/>
</dbReference>
<dbReference type="Proteomes" id="UP000594042">
    <property type="component" value="Chromosome"/>
</dbReference>
<dbReference type="PROSITE" id="PS51257">
    <property type="entry name" value="PROKAR_LIPOPROTEIN"/>
    <property type="match status" value="1"/>
</dbReference>
<accession>A0A7G1HXI7</accession>
<proteinExistence type="predicted"/>
<reference evidence="2" key="1">
    <citation type="submission" date="2020-07" db="EMBL/GenBank/DDBJ databases">
        <title>Complete genome sequencing of Coprobacter sp. strain 2CBH44.</title>
        <authorList>
            <person name="Sakamoto M."/>
            <person name="Murakami T."/>
            <person name="Mori H."/>
        </authorList>
    </citation>
    <scope>NUCLEOTIDE SEQUENCE [LARGE SCALE GENOMIC DNA]</scope>
    <source>
        <strain evidence="2">2CBH44</strain>
    </source>
</reference>
<dbReference type="InterPro" id="IPR016195">
    <property type="entry name" value="Pol/histidinol_Pase-like"/>
</dbReference>
<dbReference type="KEGG" id="copr:Cop2CBH44_27620"/>
<evidence type="ECO:0000313" key="2">
    <source>
        <dbReference type="Proteomes" id="UP000594042"/>
    </source>
</evidence>